<dbReference type="RefSeq" id="WP_258991058.1">
    <property type="nucleotide sequence ID" value="NZ_JANUTS010000003.1"/>
</dbReference>
<sequence>MIKGTVTCDGKGIANVVVTDGLRCVTTDKNGIYHLPNLGNTRFVYITTPAGYLTDCEQTIPRFYQEIDLSKTNEYNFRLKKNPKDDSKHLFVLKQMYKPA</sequence>
<evidence type="ECO:0000313" key="3">
    <source>
        <dbReference type="Proteomes" id="UP001204548"/>
    </source>
</evidence>
<name>A0AAW5P2H4_9BACE</name>
<evidence type="ECO:0000259" key="1">
    <source>
        <dbReference type="Pfam" id="PF16371"/>
    </source>
</evidence>
<dbReference type="InterPro" id="IPR032285">
    <property type="entry name" value="Metallophos_N"/>
</dbReference>
<dbReference type="EMBL" id="JANUTS010000003">
    <property type="protein sequence ID" value="MCS2795101.1"/>
    <property type="molecule type" value="Genomic_DNA"/>
</dbReference>
<dbReference type="Proteomes" id="UP001204548">
    <property type="component" value="Unassembled WGS sequence"/>
</dbReference>
<proteinExistence type="predicted"/>
<dbReference type="InterPro" id="IPR008969">
    <property type="entry name" value="CarboxyPept-like_regulatory"/>
</dbReference>
<reference evidence="2" key="1">
    <citation type="submission" date="2022-08" db="EMBL/GenBank/DDBJ databases">
        <title>Genome Sequencing of Bacteroides fragilis Group Isolates with Nanopore Technology.</title>
        <authorList>
            <person name="Tisza M.J."/>
            <person name="Smith D."/>
            <person name="Dekker J.P."/>
        </authorList>
    </citation>
    <scope>NUCLEOTIDE SEQUENCE</scope>
    <source>
        <strain evidence="2">BFG-351</strain>
    </source>
</reference>
<dbReference type="Pfam" id="PF16371">
    <property type="entry name" value="MetallophosN"/>
    <property type="match status" value="1"/>
</dbReference>
<gene>
    <name evidence="2" type="ORF">NXW97_24470</name>
</gene>
<feature type="domain" description="Calcineurin-like phosphoesterase N-terminal" evidence="1">
    <location>
        <begin position="4"/>
        <end position="79"/>
    </location>
</feature>
<protein>
    <recommendedName>
        <fullName evidence="1">Calcineurin-like phosphoesterase N-terminal domain-containing protein</fullName>
    </recommendedName>
</protein>
<dbReference type="SUPFAM" id="SSF49464">
    <property type="entry name" value="Carboxypeptidase regulatory domain-like"/>
    <property type="match status" value="1"/>
</dbReference>
<dbReference type="AlphaFoldDB" id="A0AAW5P2H4"/>
<evidence type="ECO:0000313" key="2">
    <source>
        <dbReference type="EMBL" id="MCS2795101.1"/>
    </source>
</evidence>
<accession>A0AAW5P2H4</accession>
<comment type="caution">
    <text evidence="2">The sequence shown here is derived from an EMBL/GenBank/DDBJ whole genome shotgun (WGS) entry which is preliminary data.</text>
</comment>
<organism evidence="2 3">
    <name type="scientific">Bacteroides faecis</name>
    <dbReference type="NCBI Taxonomy" id="674529"/>
    <lineage>
        <taxon>Bacteria</taxon>
        <taxon>Pseudomonadati</taxon>
        <taxon>Bacteroidota</taxon>
        <taxon>Bacteroidia</taxon>
        <taxon>Bacteroidales</taxon>
        <taxon>Bacteroidaceae</taxon>
        <taxon>Bacteroides</taxon>
    </lineage>
</organism>